<organism evidence="3 4">
    <name type="scientific">Hymenoscyphus albidus</name>
    <dbReference type="NCBI Taxonomy" id="595503"/>
    <lineage>
        <taxon>Eukaryota</taxon>
        <taxon>Fungi</taxon>
        <taxon>Dikarya</taxon>
        <taxon>Ascomycota</taxon>
        <taxon>Pezizomycotina</taxon>
        <taxon>Leotiomycetes</taxon>
        <taxon>Helotiales</taxon>
        <taxon>Helotiaceae</taxon>
        <taxon>Hymenoscyphus</taxon>
    </lineage>
</organism>
<dbReference type="OrthoDB" id="3562908at2759"/>
<keyword evidence="2" id="KW-0472">Membrane</keyword>
<feature type="transmembrane region" description="Helical" evidence="2">
    <location>
        <begin position="48"/>
        <end position="72"/>
    </location>
</feature>
<dbReference type="AlphaFoldDB" id="A0A9N9QCW5"/>
<gene>
    <name evidence="3" type="ORF">HYALB_00009884</name>
</gene>
<evidence type="ECO:0000313" key="4">
    <source>
        <dbReference type="Proteomes" id="UP000701801"/>
    </source>
</evidence>
<protein>
    <submittedName>
        <fullName evidence="3">Uncharacterized protein</fullName>
    </submittedName>
</protein>
<keyword evidence="4" id="KW-1185">Reference proteome</keyword>
<reference evidence="3" key="1">
    <citation type="submission" date="2021-07" db="EMBL/GenBank/DDBJ databases">
        <authorList>
            <person name="Durling M."/>
        </authorList>
    </citation>
    <scope>NUCLEOTIDE SEQUENCE</scope>
</reference>
<feature type="compositionally biased region" description="Low complexity" evidence="1">
    <location>
        <begin position="8"/>
        <end position="20"/>
    </location>
</feature>
<dbReference type="Proteomes" id="UP000701801">
    <property type="component" value="Unassembled WGS sequence"/>
</dbReference>
<keyword evidence="2" id="KW-1133">Transmembrane helix</keyword>
<accession>A0A9N9QCW5</accession>
<comment type="caution">
    <text evidence="3">The sequence shown here is derived from an EMBL/GenBank/DDBJ whole genome shotgun (WGS) entry which is preliminary data.</text>
</comment>
<proteinExistence type="predicted"/>
<name>A0A9N9QCW5_9HELO</name>
<evidence type="ECO:0000256" key="2">
    <source>
        <dbReference type="SAM" id="Phobius"/>
    </source>
</evidence>
<evidence type="ECO:0000256" key="1">
    <source>
        <dbReference type="SAM" id="MobiDB-lite"/>
    </source>
</evidence>
<evidence type="ECO:0000313" key="3">
    <source>
        <dbReference type="EMBL" id="CAG8983564.1"/>
    </source>
</evidence>
<sequence>MSVIKYDNTTNRQTNERTNQQIDTRFDGERQMRQHNDTIALMHPSPELIVVIWSLVVLLVLVALILGSLWAYKRWKKSCLHLDDFKKLSTEVQELSAKTAEVREDVDQDNTAAECIKITNQELLNAADEWDQGNLIALTAWEDFIQVQETISGEGGSKDLEKQQTQGDR</sequence>
<feature type="region of interest" description="Disordered" evidence="1">
    <location>
        <begin position="1"/>
        <end position="20"/>
    </location>
</feature>
<dbReference type="EMBL" id="CAJVRM010000730">
    <property type="protein sequence ID" value="CAG8983564.1"/>
    <property type="molecule type" value="Genomic_DNA"/>
</dbReference>
<keyword evidence="2" id="KW-0812">Transmembrane</keyword>